<accession>A0ABU2T2U0</accession>
<evidence type="ECO:0000313" key="1">
    <source>
        <dbReference type="EMBL" id="MDT0455537.1"/>
    </source>
</evidence>
<reference evidence="1" key="1">
    <citation type="submission" date="2024-05" db="EMBL/GenBank/DDBJ databases">
        <title>30 novel species of actinomycetes from the DSMZ collection.</title>
        <authorList>
            <person name="Nouioui I."/>
        </authorList>
    </citation>
    <scope>NUCLEOTIDE SEQUENCE</scope>
    <source>
        <strain evidence="1">DSM 41527</strain>
    </source>
</reference>
<name>A0ABU2T2U0_9ACTN</name>
<gene>
    <name evidence="1" type="ORF">RM550_07260</name>
</gene>
<comment type="caution">
    <text evidence="1">The sequence shown here is derived from an EMBL/GenBank/DDBJ whole genome shotgun (WGS) entry which is preliminary data.</text>
</comment>
<evidence type="ECO:0000313" key="2">
    <source>
        <dbReference type="Proteomes" id="UP001180551"/>
    </source>
</evidence>
<organism evidence="1 2">
    <name type="scientific">Streptomyces mooreae</name>
    <dbReference type="NCBI Taxonomy" id="3075523"/>
    <lineage>
        <taxon>Bacteria</taxon>
        <taxon>Bacillati</taxon>
        <taxon>Actinomycetota</taxon>
        <taxon>Actinomycetes</taxon>
        <taxon>Kitasatosporales</taxon>
        <taxon>Streptomycetaceae</taxon>
        <taxon>Streptomyces</taxon>
    </lineage>
</organism>
<keyword evidence="2" id="KW-1185">Reference proteome</keyword>
<dbReference type="RefSeq" id="WP_311622877.1">
    <property type="nucleotide sequence ID" value="NZ_JAVRFE010000007.1"/>
</dbReference>
<sequence length="48" mass="5415">MALRRTGQAAAYAAYWIGGVSSSPDARSYWIGDKPGLRRRHRHQQLSD</sequence>
<dbReference type="Proteomes" id="UP001180551">
    <property type="component" value="Unassembled WGS sequence"/>
</dbReference>
<dbReference type="EMBL" id="JAVRFE010000007">
    <property type="protein sequence ID" value="MDT0455537.1"/>
    <property type="molecule type" value="Genomic_DNA"/>
</dbReference>
<proteinExistence type="predicted"/>
<protein>
    <submittedName>
        <fullName evidence="1">Uncharacterized protein</fullName>
    </submittedName>
</protein>